<evidence type="ECO:0000313" key="3">
    <source>
        <dbReference type="Proteomes" id="UP001159405"/>
    </source>
</evidence>
<gene>
    <name evidence="2" type="ORF">PLOB_00048015</name>
</gene>
<feature type="compositionally biased region" description="Low complexity" evidence="1">
    <location>
        <begin position="158"/>
        <end position="169"/>
    </location>
</feature>
<evidence type="ECO:0000313" key="2">
    <source>
        <dbReference type="EMBL" id="CAH3041948.1"/>
    </source>
</evidence>
<feature type="non-terminal residue" evidence="2">
    <location>
        <position position="169"/>
    </location>
</feature>
<reference evidence="2 3" key="1">
    <citation type="submission" date="2022-05" db="EMBL/GenBank/DDBJ databases">
        <authorList>
            <consortium name="Genoscope - CEA"/>
            <person name="William W."/>
        </authorList>
    </citation>
    <scope>NUCLEOTIDE SEQUENCE [LARGE SCALE GENOMIC DNA]</scope>
</reference>
<feature type="compositionally biased region" description="Basic and acidic residues" evidence="1">
    <location>
        <begin position="122"/>
        <end position="135"/>
    </location>
</feature>
<sequence>MDPTIQAELERQQSTMLEKLSSIMDNKMESMKRQLEESSNTQMSELKKIRLTGPRTFKKKGHEQQYKHNEQVKSAVNEAKDAVRQKLILIADKSDYGWKTVGEYLDDELADDDQDAKKMKKAEKEAQRKIAESRAAKATKARPWFRNPRSPGNTIGNSSPSSSPFSLSA</sequence>
<name>A0ABN8N688_9CNID</name>
<accession>A0ABN8N688</accession>
<organism evidence="2 3">
    <name type="scientific">Porites lobata</name>
    <dbReference type="NCBI Taxonomy" id="104759"/>
    <lineage>
        <taxon>Eukaryota</taxon>
        <taxon>Metazoa</taxon>
        <taxon>Cnidaria</taxon>
        <taxon>Anthozoa</taxon>
        <taxon>Hexacorallia</taxon>
        <taxon>Scleractinia</taxon>
        <taxon>Fungiina</taxon>
        <taxon>Poritidae</taxon>
        <taxon>Porites</taxon>
    </lineage>
</organism>
<dbReference type="EMBL" id="CALNXK010000009">
    <property type="protein sequence ID" value="CAH3041948.1"/>
    <property type="molecule type" value="Genomic_DNA"/>
</dbReference>
<dbReference type="Proteomes" id="UP001159405">
    <property type="component" value="Unassembled WGS sequence"/>
</dbReference>
<protein>
    <submittedName>
        <fullName evidence="2">Uncharacterized protein</fullName>
    </submittedName>
</protein>
<feature type="region of interest" description="Disordered" evidence="1">
    <location>
        <begin position="31"/>
        <end position="73"/>
    </location>
</feature>
<feature type="region of interest" description="Disordered" evidence="1">
    <location>
        <begin position="116"/>
        <end position="169"/>
    </location>
</feature>
<keyword evidence="3" id="KW-1185">Reference proteome</keyword>
<comment type="caution">
    <text evidence="2">The sequence shown here is derived from an EMBL/GenBank/DDBJ whole genome shotgun (WGS) entry which is preliminary data.</text>
</comment>
<feature type="compositionally biased region" description="Basic and acidic residues" evidence="1">
    <location>
        <begin position="62"/>
        <end position="71"/>
    </location>
</feature>
<evidence type="ECO:0000256" key="1">
    <source>
        <dbReference type="SAM" id="MobiDB-lite"/>
    </source>
</evidence>
<proteinExistence type="predicted"/>